<sequence>MDDSTISLTLLPTRKPPPLESESEDPIDLLLRCYKHIPEERKEIIIPQFRYRQRLFGPAVCNRLPSHASLNGDEPIFAVPPSSRVLEVGCGQGECTLVLARAVGAGGKVLGIDPAPGGYGEPFGIGESQEWILGSEMGRRGNVSFLRAQAPGVLAGGGEGRAGAREGHEGLWGGAREKPDIAVLCHSLWYFASVREVRETFEVLRRGGVQRVFLVEWDLALPEEDDEDDEDEDEDEEEEQEKKRRMREGAKRTGLKSRRERGEMMKPHYYAALVQRRLHELLSSSPSSLSTSLAPNSDDAAEKTNNIGTQQNVRTALSKTEIVQMAKAAGWSVRREGVIEMDEGMQDGKWEVEWVLSEEFEEALLRLGDGHGHGKEREELREIVEKEVRGRVRGVGVGKGQGEGDGNEDGNGGDKGRILCLDAFWVEFG</sequence>
<proteinExistence type="predicted"/>
<accession>A0AAD5RGB3</accession>
<feature type="region of interest" description="Disordered" evidence="1">
    <location>
        <begin position="285"/>
        <end position="305"/>
    </location>
</feature>
<dbReference type="Gene3D" id="3.40.50.150">
    <property type="entry name" value="Vaccinia Virus protein VP39"/>
    <property type="match status" value="1"/>
</dbReference>
<name>A0AAD5RGB3_9PEZI</name>
<dbReference type="AlphaFoldDB" id="A0AAD5RGB3"/>
<evidence type="ECO:0000256" key="1">
    <source>
        <dbReference type="SAM" id="MobiDB-lite"/>
    </source>
</evidence>
<comment type="caution">
    <text evidence="2">The sequence shown here is derived from an EMBL/GenBank/DDBJ whole genome shotgun (WGS) entry which is preliminary data.</text>
</comment>
<evidence type="ECO:0008006" key="4">
    <source>
        <dbReference type="Google" id="ProtNLM"/>
    </source>
</evidence>
<dbReference type="Pfam" id="PF01135">
    <property type="entry name" value="PCMT"/>
    <property type="match status" value="1"/>
</dbReference>
<dbReference type="EMBL" id="JAKWBI020000761">
    <property type="protein sequence ID" value="KAJ2892637.1"/>
    <property type="molecule type" value="Genomic_DNA"/>
</dbReference>
<feature type="region of interest" description="Disordered" evidence="1">
    <location>
        <begin position="223"/>
        <end position="261"/>
    </location>
</feature>
<keyword evidence="3" id="KW-1185">Reference proteome</keyword>
<feature type="compositionally biased region" description="Acidic residues" evidence="1">
    <location>
        <begin position="223"/>
        <end position="239"/>
    </location>
</feature>
<gene>
    <name evidence="2" type="ORF">MKZ38_009533</name>
</gene>
<dbReference type="Proteomes" id="UP001201980">
    <property type="component" value="Unassembled WGS sequence"/>
</dbReference>
<dbReference type="SUPFAM" id="SSF53335">
    <property type="entry name" value="S-adenosyl-L-methionine-dependent methyltransferases"/>
    <property type="match status" value="1"/>
</dbReference>
<reference evidence="2" key="1">
    <citation type="submission" date="2022-07" db="EMBL/GenBank/DDBJ databases">
        <title>Draft genome sequence of Zalerion maritima ATCC 34329, a (micro)plastics degrading marine fungus.</title>
        <authorList>
            <person name="Paco A."/>
            <person name="Goncalves M.F.M."/>
            <person name="Rocha-Santos T.A.P."/>
            <person name="Alves A."/>
        </authorList>
    </citation>
    <scope>NUCLEOTIDE SEQUENCE</scope>
    <source>
        <strain evidence="2">ATCC 34329</strain>
    </source>
</reference>
<evidence type="ECO:0000313" key="2">
    <source>
        <dbReference type="EMBL" id="KAJ2892637.1"/>
    </source>
</evidence>
<dbReference type="InterPro" id="IPR029063">
    <property type="entry name" value="SAM-dependent_MTases_sf"/>
</dbReference>
<organism evidence="2 3">
    <name type="scientific">Zalerion maritima</name>
    <dbReference type="NCBI Taxonomy" id="339359"/>
    <lineage>
        <taxon>Eukaryota</taxon>
        <taxon>Fungi</taxon>
        <taxon>Dikarya</taxon>
        <taxon>Ascomycota</taxon>
        <taxon>Pezizomycotina</taxon>
        <taxon>Sordariomycetes</taxon>
        <taxon>Lulworthiomycetidae</taxon>
        <taxon>Lulworthiales</taxon>
        <taxon>Lulworthiaceae</taxon>
        <taxon>Zalerion</taxon>
    </lineage>
</organism>
<evidence type="ECO:0000313" key="3">
    <source>
        <dbReference type="Proteomes" id="UP001201980"/>
    </source>
</evidence>
<feature type="region of interest" description="Disordered" evidence="1">
    <location>
        <begin position="1"/>
        <end position="23"/>
    </location>
</feature>
<dbReference type="CDD" id="cd02440">
    <property type="entry name" value="AdoMet_MTases"/>
    <property type="match status" value="1"/>
</dbReference>
<protein>
    <recommendedName>
        <fullName evidence="4">Methyltransferase domain-containing protein</fullName>
    </recommendedName>
</protein>